<dbReference type="PANTHER" id="PTHR40064">
    <property type="entry name" value="MEMBRANE PROTEIN-RELATED"/>
    <property type="match status" value="1"/>
</dbReference>
<evidence type="ECO:0000256" key="1">
    <source>
        <dbReference type="ARBA" id="ARBA00004141"/>
    </source>
</evidence>
<dbReference type="InterPro" id="IPR049453">
    <property type="entry name" value="Memb_transporter_dom"/>
</dbReference>
<dbReference type="InterPro" id="IPR052984">
    <property type="entry name" value="UPF0421"/>
</dbReference>
<evidence type="ECO:0000259" key="6">
    <source>
        <dbReference type="Pfam" id="PF13515"/>
    </source>
</evidence>
<organism evidence="7 8">
    <name type="scientific">Bacillus xiapuensis</name>
    <dbReference type="NCBI Taxonomy" id="2014075"/>
    <lineage>
        <taxon>Bacteria</taxon>
        <taxon>Bacillati</taxon>
        <taxon>Bacillota</taxon>
        <taxon>Bacilli</taxon>
        <taxon>Bacillales</taxon>
        <taxon>Bacillaceae</taxon>
        <taxon>Bacillus</taxon>
    </lineage>
</organism>
<dbReference type="Pfam" id="PF13515">
    <property type="entry name" value="FUSC_2"/>
    <property type="match status" value="1"/>
</dbReference>
<reference evidence="7 8" key="1">
    <citation type="submission" date="2023-03" db="EMBL/GenBank/DDBJ databases">
        <title>Bacillus Genome Sequencing.</title>
        <authorList>
            <person name="Dunlap C."/>
        </authorList>
    </citation>
    <scope>NUCLEOTIDE SEQUENCE [LARGE SCALE GENOMIC DNA]</scope>
    <source>
        <strain evidence="7 8">B-14544</strain>
    </source>
</reference>
<evidence type="ECO:0000313" key="7">
    <source>
        <dbReference type="EMBL" id="MED3564169.1"/>
    </source>
</evidence>
<evidence type="ECO:0000256" key="3">
    <source>
        <dbReference type="ARBA" id="ARBA00022989"/>
    </source>
</evidence>
<comment type="subcellular location">
    <subcellularLocation>
        <location evidence="1">Membrane</location>
        <topology evidence="1">Multi-pass membrane protein</topology>
    </subcellularLocation>
</comment>
<feature type="transmembrane region" description="Helical" evidence="5">
    <location>
        <begin position="138"/>
        <end position="156"/>
    </location>
</feature>
<protein>
    <submittedName>
        <fullName evidence="7">Aromatic acid exporter family protein</fullName>
    </submittedName>
</protein>
<dbReference type="PANTHER" id="PTHR40064:SF1">
    <property type="entry name" value="MEMBRANE PROTEIN"/>
    <property type="match status" value="1"/>
</dbReference>
<evidence type="ECO:0000313" key="8">
    <source>
        <dbReference type="Proteomes" id="UP001330749"/>
    </source>
</evidence>
<keyword evidence="8" id="KW-1185">Reference proteome</keyword>
<gene>
    <name evidence="7" type="ORF">P4447_17255</name>
</gene>
<feature type="domain" description="Integral membrane bound transporter" evidence="6">
    <location>
        <begin position="27"/>
        <end position="147"/>
    </location>
</feature>
<evidence type="ECO:0000256" key="2">
    <source>
        <dbReference type="ARBA" id="ARBA00022692"/>
    </source>
</evidence>
<dbReference type="RefSeq" id="WP_327969290.1">
    <property type="nucleotide sequence ID" value="NZ_JARMQG010000279.1"/>
</dbReference>
<comment type="caution">
    <text evidence="7">The sequence shown here is derived from an EMBL/GenBank/DDBJ whole genome shotgun (WGS) entry which is preliminary data.</text>
</comment>
<evidence type="ECO:0000256" key="5">
    <source>
        <dbReference type="SAM" id="Phobius"/>
    </source>
</evidence>
<keyword evidence="2 5" id="KW-0812">Transmembrane</keyword>
<accession>A0ABU6NDS0</accession>
<feature type="transmembrane region" description="Helical" evidence="5">
    <location>
        <begin position="69"/>
        <end position="102"/>
    </location>
</feature>
<name>A0ABU6NDS0_9BACI</name>
<keyword evidence="4 5" id="KW-0472">Membrane</keyword>
<dbReference type="EMBL" id="JARMQG010000279">
    <property type="protein sequence ID" value="MED3564169.1"/>
    <property type="molecule type" value="Genomic_DNA"/>
</dbReference>
<sequence>MGNPLFEHKQNKSLLIWKMAVASAVSWKFATFLGSHHPYFAPISVILCLQSTINRSIRFSYHRMAGTIIGISVTVLAAPYFNVSSWTIGILILIGCFIAKWLKSDETAIHQVALTILLVFVVGQKAGDYPIDRFRDTLIGAIIAVLIHMLVYPPNFTRQVQKNLTQLSEHLIEIFTNISEWIRQGPDLKAGSLIETEIKQLLEELHQSKQMIQNAQESLKYNPYAGKSLRELHRYQLQIQFLTKGYSYLANSVEILMKWVSSGSMSALDQELWAEQVKAFIPLFKENPAEPGPPGDFMMVSIPNELEKHQYMAALYYEIKVLLKDS</sequence>
<dbReference type="Proteomes" id="UP001330749">
    <property type="component" value="Unassembled WGS sequence"/>
</dbReference>
<feature type="transmembrane region" description="Helical" evidence="5">
    <location>
        <begin position="108"/>
        <end position="126"/>
    </location>
</feature>
<evidence type="ECO:0000256" key="4">
    <source>
        <dbReference type="ARBA" id="ARBA00023136"/>
    </source>
</evidence>
<proteinExistence type="predicted"/>
<keyword evidence="3 5" id="KW-1133">Transmembrane helix</keyword>